<gene>
    <name evidence="1" type="ORF">AMECASPLE_011820</name>
</gene>
<comment type="caution">
    <text evidence="1">The sequence shown here is derived from an EMBL/GenBank/DDBJ whole genome shotgun (WGS) entry which is preliminary data.</text>
</comment>
<name>A0ABV0YN10_9TELE</name>
<reference evidence="1 2" key="1">
    <citation type="submission" date="2021-06" db="EMBL/GenBank/DDBJ databases">
        <authorList>
            <person name="Palmer J.M."/>
        </authorList>
    </citation>
    <scope>NUCLEOTIDE SEQUENCE [LARGE SCALE GENOMIC DNA]</scope>
    <source>
        <strain evidence="1 2">AS_MEX2019</strain>
        <tissue evidence="1">Muscle</tissue>
    </source>
</reference>
<sequence>MSQLPTSRYGKILKSYSFNNRKYLQSYRSQSRLKAVPEKVTEQTAFFQLYVVSNTAPPQLVAKHYQSAGFYTFPLANMKDKFGCLERFPAVKNLESHDVKTKGAPPTPLTKARNVLKLVLKATCLLSI</sequence>
<keyword evidence="2" id="KW-1185">Reference proteome</keyword>
<protein>
    <submittedName>
        <fullName evidence="1">Uncharacterized protein</fullName>
    </submittedName>
</protein>
<proteinExistence type="predicted"/>
<evidence type="ECO:0000313" key="1">
    <source>
        <dbReference type="EMBL" id="MEQ2295225.1"/>
    </source>
</evidence>
<dbReference type="Proteomes" id="UP001469553">
    <property type="component" value="Unassembled WGS sequence"/>
</dbReference>
<dbReference type="EMBL" id="JAHRIP010038343">
    <property type="protein sequence ID" value="MEQ2295225.1"/>
    <property type="molecule type" value="Genomic_DNA"/>
</dbReference>
<accession>A0ABV0YN10</accession>
<organism evidence="1 2">
    <name type="scientific">Ameca splendens</name>
    <dbReference type="NCBI Taxonomy" id="208324"/>
    <lineage>
        <taxon>Eukaryota</taxon>
        <taxon>Metazoa</taxon>
        <taxon>Chordata</taxon>
        <taxon>Craniata</taxon>
        <taxon>Vertebrata</taxon>
        <taxon>Euteleostomi</taxon>
        <taxon>Actinopterygii</taxon>
        <taxon>Neopterygii</taxon>
        <taxon>Teleostei</taxon>
        <taxon>Neoteleostei</taxon>
        <taxon>Acanthomorphata</taxon>
        <taxon>Ovalentaria</taxon>
        <taxon>Atherinomorphae</taxon>
        <taxon>Cyprinodontiformes</taxon>
        <taxon>Goodeidae</taxon>
        <taxon>Ameca</taxon>
    </lineage>
</organism>
<evidence type="ECO:0000313" key="2">
    <source>
        <dbReference type="Proteomes" id="UP001469553"/>
    </source>
</evidence>